<comment type="catalytic activity">
    <reaction evidence="7">
        <text>4-(phosphooxy)-L-threonine + NAD(+) = 3-amino-2-oxopropyl phosphate + CO2 + NADH</text>
        <dbReference type="Rhea" id="RHEA:32275"/>
        <dbReference type="ChEBI" id="CHEBI:16526"/>
        <dbReference type="ChEBI" id="CHEBI:57279"/>
        <dbReference type="ChEBI" id="CHEBI:57540"/>
        <dbReference type="ChEBI" id="CHEBI:57945"/>
        <dbReference type="ChEBI" id="CHEBI:58452"/>
        <dbReference type="EC" id="1.1.1.262"/>
    </reaction>
</comment>
<feature type="binding site" evidence="7">
    <location>
        <position position="278"/>
    </location>
    <ligand>
        <name>substrate</name>
    </ligand>
</feature>
<keyword evidence="7" id="KW-0862">Zinc</keyword>
<keyword evidence="4 7" id="KW-0560">Oxidoreductase</keyword>
<dbReference type="GO" id="GO:0008615">
    <property type="term" value="P:pyridoxine biosynthetic process"/>
    <property type="evidence" value="ECO:0007669"/>
    <property type="project" value="UniProtKB-UniRule"/>
</dbReference>
<feature type="binding site" evidence="7">
    <location>
        <position position="269"/>
    </location>
    <ligand>
        <name>substrate</name>
    </ligand>
</feature>
<feature type="binding site" evidence="7">
    <location>
        <position position="206"/>
    </location>
    <ligand>
        <name>a divalent metal cation</name>
        <dbReference type="ChEBI" id="CHEBI:60240"/>
        <note>ligand shared between dimeric partners</note>
    </ligand>
</feature>
<evidence type="ECO:0000313" key="9">
    <source>
        <dbReference type="Proteomes" id="UP000317214"/>
    </source>
</evidence>
<feature type="binding site" evidence="7">
    <location>
        <position position="130"/>
    </location>
    <ligand>
        <name>substrate</name>
    </ligand>
</feature>
<dbReference type="NCBIfam" id="TIGR00557">
    <property type="entry name" value="pdxA"/>
    <property type="match status" value="1"/>
</dbReference>
<keyword evidence="5 7" id="KW-0520">NAD</keyword>
<dbReference type="InterPro" id="IPR005255">
    <property type="entry name" value="PdxA_fam"/>
</dbReference>
<dbReference type="PANTHER" id="PTHR30004">
    <property type="entry name" value="4-HYDROXYTHREONINE-4-PHOSPHATE DEHYDROGENASE"/>
    <property type="match status" value="1"/>
</dbReference>
<feature type="binding site" evidence="7">
    <location>
        <position position="131"/>
    </location>
    <ligand>
        <name>substrate</name>
    </ligand>
</feature>
<proteinExistence type="inferred from homology"/>
<keyword evidence="6 7" id="KW-0664">Pyridoxine biosynthesis</keyword>
<evidence type="ECO:0000256" key="3">
    <source>
        <dbReference type="ARBA" id="ARBA00022857"/>
    </source>
</evidence>
<organism evidence="8 9">
    <name type="scientific">Neokomagataea tanensis</name>
    <dbReference type="NCBI Taxonomy" id="661191"/>
    <lineage>
        <taxon>Bacteria</taxon>
        <taxon>Pseudomonadati</taxon>
        <taxon>Pseudomonadota</taxon>
        <taxon>Alphaproteobacteria</taxon>
        <taxon>Acetobacterales</taxon>
        <taxon>Acetobacteraceae</taxon>
        <taxon>Neokomagataea</taxon>
    </lineage>
</organism>
<dbReference type="PANTHER" id="PTHR30004:SF6">
    <property type="entry name" value="D-THREONATE 4-PHOSPHATE DEHYDROGENASE"/>
    <property type="match status" value="1"/>
</dbReference>
<protein>
    <recommendedName>
        <fullName evidence="7">4-hydroxythreonine-4-phosphate dehydrogenase</fullName>
        <ecNumber evidence="7">1.1.1.262</ecNumber>
    </recommendedName>
    <alternativeName>
        <fullName evidence="7">4-(phosphohydroxy)-L-threonine dehydrogenase</fullName>
    </alternativeName>
</protein>
<feature type="binding site" evidence="7">
    <location>
        <position position="161"/>
    </location>
    <ligand>
        <name>a divalent metal cation</name>
        <dbReference type="ChEBI" id="CHEBI:60240"/>
        <note>ligand shared between dimeric partners</note>
    </ligand>
</feature>
<keyword evidence="9" id="KW-1185">Reference proteome</keyword>
<gene>
    <name evidence="7 8" type="primary">pdxA</name>
    <name evidence="8" type="ORF">D5366_10515</name>
</gene>
<dbReference type="NCBIfam" id="NF003699">
    <property type="entry name" value="PRK05312.1"/>
    <property type="match status" value="1"/>
</dbReference>
<dbReference type="OrthoDB" id="9801783at2"/>
<evidence type="ECO:0000256" key="5">
    <source>
        <dbReference type="ARBA" id="ARBA00023027"/>
    </source>
</evidence>
<dbReference type="GO" id="GO:0008270">
    <property type="term" value="F:zinc ion binding"/>
    <property type="evidence" value="ECO:0007669"/>
    <property type="project" value="UniProtKB-UniRule"/>
</dbReference>
<comment type="similarity">
    <text evidence="7">Belongs to the PdxA family.</text>
</comment>
<evidence type="ECO:0000256" key="2">
    <source>
        <dbReference type="ARBA" id="ARBA00022723"/>
    </source>
</evidence>
<comment type="miscellaneous">
    <text evidence="7">The active site is located at the dimer interface.</text>
</comment>
<evidence type="ECO:0000313" key="8">
    <source>
        <dbReference type="EMBL" id="QDH25578.1"/>
    </source>
</evidence>
<evidence type="ECO:0000256" key="7">
    <source>
        <dbReference type="HAMAP-Rule" id="MF_00536"/>
    </source>
</evidence>
<reference evidence="8 9" key="1">
    <citation type="submission" date="2018-09" db="EMBL/GenBank/DDBJ databases">
        <title>The complete genome sequence of Neokomagataea tanensis NBRC 106556(T).</title>
        <authorList>
            <person name="Chua K.-O."/>
            <person name="See-Too W.-S."/>
            <person name="Hong K.-W."/>
            <person name="Yin W.-F."/>
            <person name="Chan K.-G."/>
        </authorList>
    </citation>
    <scope>NUCLEOTIDE SEQUENCE [LARGE SCALE GENOMIC DNA]</scope>
    <source>
        <strain evidence="9">AH13 \ NBRC 106556</strain>
    </source>
</reference>
<comment type="pathway">
    <text evidence="7">Cofactor biosynthesis; pyridoxine 5'-phosphate biosynthesis; pyridoxine 5'-phosphate from D-erythrose 4-phosphate: step 4/5.</text>
</comment>
<evidence type="ECO:0000256" key="6">
    <source>
        <dbReference type="ARBA" id="ARBA00023096"/>
    </source>
</evidence>
<dbReference type="Pfam" id="PF04166">
    <property type="entry name" value="PdxA"/>
    <property type="match status" value="1"/>
</dbReference>
<dbReference type="GO" id="GO:0000287">
    <property type="term" value="F:magnesium ion binding"/>
    <property type="evidence" value="ECO:0007669"/>
    <property type="project" value="UniProtKB-UniRule"/>
</dbReference>
<sequence>MTKAPLALTLGDPAGIGPELTVSAWEILKNTEHCFFWLGDPTLLDGVIPTQLISAPEEAAGVFATALPVLPIYCPVTIVPGQPTPSNAPAVIESIRKAVELALTGSASGVVTNPIAKHILAESGFPHPGHTEFLAQLCSVSGQEIMMLASPELRVVPVSIHVSLQNAIHSLTAERIITVTRIANKALTQDFGLKNPKLAIAGLNPHAGESGLMGHEEHSIIIPAINALKEEGIDAQGPYPPDTMFAAHARTQYDAAICMYHDQGLIPLKTLDMTQGVNITLGLPIVRTSPDHGTAFDIAQPLSAPSKKADARSLVAAIRTASKMAHNRKEKAL</sequence>
<comment type="function">
    <text evidence="7">Catalyzes the NAD(P)-dependent oxidation of 4-(phosphooxy)-L-threonine (HTP) into 2-amino-3-oxo-4-(phosphooxy)butyric acid which spontaneously decarboxylates to form 3-amino-2-oxopropyl phosphate (AHAP).</text>
</comment>
<evidence type="ECO:0000256" key="1">
    <source>
        <dbReference type="ARBA" id="ARBA00022490"/>
    </source>
</evidence>
<keyword evidence="1 7" id="KW-0963">Cytoplasm</keyword>
<dbReference type="EMBL" id="CP032485">
    <property type="protein sequence ID" value="QDH25578.1"/>
    <property type="molecule type" value="Genomic_DNA"/>
</dbReference>
<feature type="binding site" evidence="7">
    <location>
        <position position="261"/>
    </location>
    <ligand>
        <name>a divalent metal cation</name>
        <dbReference type="ChEBI" id="CHEBI:60240"/>
        <note>ligand shared between dimeric partners</note>
    </ligand>
</feature>
<dbReference type="GO" id="GO:0050897">
    <property type="term" value="F:cobalt ion binding"/>
    <property type="evidence" value="ECO:0007669"/>
    <property type="project" value="UniProtKB-UniRule"/>
</dbReference>
<dbReference type="GO" id="GO:0051287">
    <property type="term" value="F:NAD binding"/>
    <property type="evidence" value="ECO:0007669"/>
    <property type="project" value="InterPro"/>
</dbReference>
<dbReference type="AlphaFoldDB" id="A0A4Y6V9I0"/>
<keyword evidence="3 7" id="KW-0521">NADP</keyword>
<dbReference type="KEGG" id="ntn:D5366_10515"/>
<dbReference type="RefSeq" id="WP_141493584.1">
    <property type="nucleotide sequence ID" value="NZ_CP032485.1"/>
</dbReference>
<dbReference type="GO" id="GO:0050570">
    <property type="term" value="F:4-hydroxythreonine-4-phosphate dehydrogenase activity"/>
    <property type="evidence" value="ECO:0007669"/>
    <property type="project" value="UniProtKB-UniRule"/>
</dbReference>
<dbReference type="Gene3D" id="3.40.718.10">
    <property type="entry name" value="Isopropylmalate Dehydrogenase"/>
    <property type="match status" value="1"/>
</dbReference>
<dbReference type="GO" id="GO:0042823">
    <property type="term" value="P:pyridoxal phosphate biosynthetic process"/>
    <property type="evidence" value="ECO:0007669"/>
    <property type="project" value="UniProtKB-UniRule"/>
</dbReference>
<feature type="binding site" evidence="7">
    <location>
        <position position="287"/>
    </location>
    <ligand>
        <name>substrate</name>
    </ligand>
</feature>
<keyword evidence="7" id="KW-0460">Magnesium</keyword>
<dbReference type="UniPathway" id="UPA00244">
    <property type="reaction ID" value="UER00312"/>
</dbReference>
<dbReference type="SUPFAM" id="SSF53659">
    <property type="entry name" value="Isocitrate/Isopropylmalate dehydrogenase-like"/>
    <property type="match status" value="1"/>
</dbReference>
<comment type="subcellular location">
    <subcellularLocation>
        <location evidence="7">Cytoplasm</location>
    </subcellularLocation>
</comment>
<keyword evidence="7" id="KW-0170">Cobalt</keyword>
<accession>A0A4Y6V9I0</accession>
<dbReference type="HAMAP" id="MF_00536">
    <property type="entry name" value="PdxA"/>
    <property type="match status" value="1"/>
</dbReference>
<dbReference type="Proteomes" id="UP000317214">
    <property type="component" value="Chromosome"/>
</dbReference>
<name>A0A4Y6V9I0_9PROT</name>
<evidence type="ECO:0000256" key="4">
    <source>
        <dbReference type="ARBA" id="ARBA00023002"/>
    </source>
</evidence>
<comment type="cofactor">
    <cofactor evidence="7">
        <name>Zn(2+)</name>
        <dbReference type="ChEBI" id="CHEBI:29105"/>
    </cofactor>
    <cofactor evidence="7">
        <name>Mg(2+)</name>
        <dbReference type="ChEBI" id="CHEBI:18420"/>
    </cofactor>
    <cofactor evidence="7">
        <name>Co(2+)</name>
        <dbReference type="ChEBI" id="CHEBI:48828"/>
    </cofactor>
    <text evidence="7">Binds 1 divalent metal cation per subunit. Can use ions such as Zn(2+), Mg(2+) or Co(2+).</text>
</comment>
<dbReference type="InterPro" id="IPR037510">
    <property type="entry name" value="PdxA"/>
</dbReference>
<dbReference type="EC" id="1.1.1.262" evidence="7"/>
<keyword evidence="2 7" id="KW-0479">Metal-binding</keyword>
<dbReference type="GO" id="GO:0005737">
    <property type="term" value="C:cytoplasm"/>
    <property type="evidence" value="ECO:0007669"/>
    <property type="project" value="UniProtKB-SubCell"/>
</dbReference>
<comment type="subunit">
    <text evidence="7">Homodimer.</text>
</comment>